<protein>
    <submittedName>
        <fullName evidence="2">Uncharacterized protein</fullName>
    </submittedName>
</protein>
<evidence type="ECO:0000313" key="2">
    <source>
        <dbReference type="EMBL" id="KTD32725.1"/>
    </source>
</evidence>
<proteinExistence type="predicted"/>
<dbReference type="EMBL" id="LNYO01000024">
    <property type="protein sequence ID" value="KTD32725.1"/>
    <property type="molecule type" value="Genomic_DNA"/>
</dbReference>
<dbReference type="RefSeq" id="WP_058505376.1">
    <property type="nucleotide sequence ID" value="NZ_CAAAIF010000004.1"/>
</dbReference>
<dbReference type="PATRIC" id="fig|45070.6.peg.2506"/>
<gene>
    <name evidence="2" type="ORF">Lnau_2373</name>
</gene>
<evidence type="ECO:0000313" key="3">
    <source>
        <dbReference type="Proteomes" id="UP000054725"/>
    </source>
</evidence>
<evidence type="ECO:0000256" key="1">
    <source>
        <dbReference type="SAM" id="MobiDB-lite"/>
    </source>
</evidence>
<reference evidence="2 3" key="1">
    <citation type="submission" date="2015-11" db="EMBL/GenBank/DDBJ databases">
        <title>Genomic analysis of 38 Legionella species identifies large and diverse effector repertoires.</title>
        <authorList>
            <person name="Burstein D."/>
            <person name="Amaro F."/>
            <person name="Zusman T."/>
            <person name="Lifshitz Z."/>
            <person name="Cohen O."/>
            <person name="Gilbert J.A."/>
            <person name="Pupko T."/>
            <person name="Shuman H.A."/>
            <person name="Segal G."/>
        </authorList>
    </citation>
    <scope>NUCLEOTIDE SEQUENCE [LARGE SCALE GENOMIC DNA]</scope>
    <source>
        <strain evidence="2 3">ATCC 49506</strain>
    </source>
</reference>
<dbReference type="AlphaFoldDB" id="A0A0W0WK64"/>
<feature type="compositionally biased region" description="Polar residues" evidence="1">
    <location>
        <begin position="348"/>
        <end position="366"/>
    </location>
</feature>
<dbReference type="Proteomes" id="UP000054725">
    <property type="component" value="Unassembled WGS sequence"/>
</dbReference>
<keyword evidence="3" id="KW-1185">Reference proteome</keyword>
<feature type="compositionally biased region" description="Basic and acidic residues" evidence="1">
    <location>
        <begin position="320"/>
        <end position="331"/>
    </location>
</feature>
<feature type="region of interest" description="Disordered" evidence="1">
    <location>
        <begin position="311"/>
        <end position="366"/>
    </location>
</feature>
<comment type="caution">
    <text evidence="2">The sequence shown here is derived from an EMBL/GenBank/DDBJ whole genome shotgun (WGS) entry which is preliminary data.</text>
</comment>
<organism evidence="2 3">
    <name type="scientific">Legionella nautarum</name>
    <dbReference type="NCBI Taxonomy" id="45070"/>
    <lineage>
        <taxon>Bacteria</taxon>
        <taxon>Pseudomonadati</taxon>
        <taxon>Pseudomonadota</taxon>
        <taxon>Gammaproteobacteria</taxon>
        <taxon>Legionellales</taxon>
        <taxon>Legionellaceae</taxon>
        <taxon>Legionella</taxon>
    </lineage>
</organism>
<sequence length="366" mass="42516">MRYKNFSSFHAIKKAFGDVVDLNHGFTAKPEGGCADSDAFENDFFLLFRRSEYAAQVELACARIFKMMMGYGPEMEIVKERDKFYIASRRIKSFKEGYPDFSDPTKFQHISGLAATQMLYYFLCGTDNHSGNFGIQRLGQDEKTYRLDMPDCFDLNFLAQTLELRSLQRIPYIVEEHFDGDYPYSLPVAYVMTPGFQNEKRAMIKKIAETSFSQFEEILRATITTDAYSHVQAMTTLMIASHLLNEKQIEEMKARVETIKSEEFSLDHMINLFKLRHSQWRQIVEINPVIEQDLTLADPKKFMAEERLYHNNSSSDEEEKEHFAASEHDEPNEASNVIDFNRNRLFQPCNSSPNQDTRPIQSYAMQ</sequence>
<dbReference type="OrthoDB" id="5650838at2"/>
<name>A0A0W0WK64_9GAMM</name>
<accession>A0A0W0WK64</accession>